<accession>A0ABP6ZC41</accession>
<organism evidence="1 2">
    <name type="scientific">Kineosporia mesophila</name>
    <dbReference type="NCBI Taxonomy" id="566012"/>
    <lineage>
        <taxon>Bacteria</taxon>
        <taxon>Bacillati</taxon>
        <taxon>Actinomycetota</taxon>
        <taxon>Actinomycetes</taxon>
        <taxon>Kineosporiales</taxon>
        <taxon>Kineosporiaceae</taxon>
        <taxon>Kineosporia</taxon>
    </lineage>
</organism>
<sequence>MSVTVILARHNETGPISSADVYNDAENISISEAGVLTVGCGWHENRVVVGAYPANRWLNAYVDADREYTASEPPRVV</sequence>
<reference evidence="2" key="1">
    <citation type="journal article" date="2019" name="Int. J. Syst. Evol. Microbiol.">
        <title>The Global Catalogue of Microorganisms (GCM) 10K type strain sequencing project: providing services to taxonomists for standard genome sequencing and annotation.</title>
        <authorList>
            <consortium name="The Broad Institute Genomics Platform"/>
            <consortium name="The Broad Institute Genome Sequencing Center for Infectious Disease"/>
            <person name="Wu L."/>
            <person name="Ma J."/>
        </authorList>
    </citation>
    <scope>NUCLEOTIDE SEQUENCE [LARGE SCALE GENOMIC DNA]</scope>
    <source>
        <strain evidence="2">JCM 16902</strain>
    </source>
</reference>
<comment type="caution">
    <text evidence="1">The sequence shown here is derived from an EMBL/GenBank/DDBJ whole genome shotgun (WGS) entry which is preliminary data.</text>
</comment>
<evidence type="ECO:0000313" key="2">
    <source>
        <dbReference type="Proteomes" id="UP001501074"/>
    </source>
</evidence>
<dbReference type="EMBL" id="BAAAZO010000003">
    <property type="protein sequence ID" value="GAA3604806.1"/>
    <property type="molecule type" value="Genomic_DNA"/>
</dbReference>
<name>A0ABP6ZC41_9ACTN</name>
<proteinExistence type="predicted"/>
<gene>
    <name evidence="1" type="ORF">GCM10022223_20600</name>
</gene>
<evidence type="ECO:0000313" key="1">
    <source>
        <dbReference type="EMBL" id="GAA3604806.1"/>
    </source>
</evidence>
<dbReference type="Proteomes" id="UP001501074">
    <property type="component" value="Unassembled WGS sequence"/>
</dbReference>
<keyword evidence="2" id="KW-1185">Reference proteome</keyword>
<dbReference type="RefSeq" id="WP_231483055.1">
    <property type="nucleotide sequence ID" value="NZ_BAAAZO010000003.1"/>
</dbReference>
<protein>
    <submittedName>
        <fullName evidence="1">Uncharacterized protein</fullName>
    </submittedName>
</protein>